<dbReference type="GO" id="GO:0047184">
    <property type="term" value="F:1-acylglycerophosphocholine O-acyltransferase activity"/>
    <property type="evidence" value="ECO:0007669"/>
    <property type="project" value="TreeGrafter"/>
</dbReference>
<comment type="caution">
    <text evidence="8">The sequence shown here is derived from an EMBL/GenBank/DDBJ whole genome shotgun (WGS) entry which is preliminary data.</text>
</comment>
<dbReference type="Proteomes" id="UP000694255">
    <property type="component" value="Unassembled WGS sequence"/>
</dbReference>
<dbReference type="OrthoDB" id="286734at2759"/>
<dbReference type="GeneID" id="73470418"/>
<keyword evidence="2" id="KW-0808">Transferase</keyword>
<feature type="transmembrane region" description="Helical" evidence="7">
    <location>
        <begin position="169"/>
        <end position="188"/>
    </location>
</feature>
<protein>
    <submittedName>
        <fullName evidence="8">Ale1</fullName>
    </submittedName>
</protein>
<dbReference type="GO" id="GO:0005783">
    <property type="term" value="C:endoplasmic reticulum"/>
    <property type="evidence" value="ECO:0007669"/>
    <property type="project" value="TreeGrafter"/>
</dbReference>
<evidence type="ECO:0000313" key="9">
    <source>
        <dbReference type="Proteomes" id="UP000694255"/>
    </source>
</evidence>
<name>A0A8J5QIT2_9ASCO</name>
<reference evidence="8 9" key="1">
    <citation type="journal article" date="2021" name="DNA Res.">
        <title>Genome analysis of Candida subhashii reveals its hybrid nature and dual mitochondrial genome conformations.</title>
        <authorList>
            <person name="Mixao V."/>
            <person name="Hegedusova E."/>
            <person name="Saus E."/>
            <person name="Pryszcz L.P."/>
            <person name="Cillingova A."/>
            <person name="Nosek J."/>
            <person name="Gabaldon T."/>
        </authorList>
    </citation>
    <scope>NUCLEOTIDE SEQUENCE [LARGE SCALE GENOMIC DNA]</scope>
    <source>
        <strain evidence="8 9">CBS 10753</strain>
    </source>
</reference>
<gene>
    <name evidence="8" type="ORF">J8A68_003618</name>
</gene>
<dbReference type="GO" id="GO:0030258">
    <property type="term" value="P:lipid modification"/>
    <property type="evidence" value="ECO:0007669"/>
    <property type="project" value="TreeGrafter"/>
</dbReference>
<keyword evidence="5 7" id="KW-0472">Membrane</keyword>
<proteinExistence type="predicted"/>
<dbReference type="PANTHER" id="PTHR13906:SF4">
    <property type="entry name" value="LYSOPHOSPHOLIPID ACYLTRANSFERASE 6"/>
    <property type="match status" value="1"/>
</dbReference>
<feature type="transmembrane region" description="Helical" evidence="7">
    <location>
        <begin position="448"/>
        <end position="469"/>
    </location>
</feature>
<dbReference type="RefSeq" id="XP_049263081.1">
    <property type="nucleotide sequence ID" value="XM_049407493.1"/>
</dbReference>
<dbReference type="InterPro" id="IPR004299">
    <property type="entry name" value="MBOAT_fam"/>
</dbReference>
<dbReference type="InterPro" id="IPR049941">
    <property type="entry name" value="LPLAT_7/PORCN-like"/>
</dbReference>
<evidence type="ECO:0000256" key="3">
    <source>
        <dbReference type="ARBA" id="ARBA00022692"/>
    </source>
</evidence>
<feature type="transmembrane region" description="Helical" evidence="7">
    <location>
        <begin position="97"/>
        <end position="117"/>
    </location>
</feature>
<sequence>MIAIIQDGISQLSNVVGLDEASLKVLICTLLSFPFSAIYKRLPDHRYSLKNWYNVLVSAFYIFGILNLRSGLVTLLISSMGCYVITRYLRTPSMPWVNFLFLMTHMAYSHLHTQFFVEFDPNVIDITGAQMILVIKLSAFGWNVYDGKQPSENLTEYNKSRAIKKHPNLLPYIGYVFFYASLLTGPSFEYADYDRFIHSTLFDDVPDSKRPGKNRKRRIPRSGIPALKKTLQGFGWAFILFQAPKYLSVDFLLSDEFVTEHGFIYRIFYLWAMSFNYRLKYYAIWSIAEGACITCGIGYNGYDPETDTFKWNRVQNIDPIAFETGQNVHVCLEAWNMNTNKWLKNYVYLRVAKKGKRPGFKSTLFTFATSAFWHGTRPGYYLTFVGGAFLQTVGRICRSNFRPIFLEADRKTPKPTKKIYDVVCYIMTQLAFGFYTQPFVLATFRNSLYVWSTVYYYSLIGTFLIIFIFKGPYAKQATKFCKSFHPQPVEAAAAPVVEKVKLDEKKEGKYKLTKEESELVHQHLQVTDLYESPTLGLPPIDYIEKVHKEDIDKEIENLRNAWVSFKGRRHSIGDDDFEGLKDAYNNFKNEINEIYEKQKQELLHNSNNDDTKKQE</sequence>
<dbReference type="EMBL" id="JAGSYN010000160">
    <property type="protein sequence ID" value="KAG7662848.1"/>
    <property type="molecule type" value="Genomic_DNA"/>
</dbReference>
<keyword evidence="4 7" id="KW-1133">Transmembrane helix</keyword>
<evidence type="ECO:0000256" key="2">
    <source>
        <dbReference type="ARBA" id="ARBA00022679"/>
    </source>
</evidence>
<keyword evidence="6" id="KW-0012">Acyltransferase</keyword>
<dbReference type="PANTHER" id="PTHR13906">
    <property type="entry name" value="PORCUPINE"/>
    <property type="match status" value="1"/>
</dbReference>
<dbReference type="GO" id="GO:0016020">
    <property type="term" value="C:membrane"/>
    <property type="evidence" value="ECO:0007669"/>
    <property type="project" value="UniProtKB-SubCell"/>
</dbReference>
<comment type="subcellular location">
    <subcellularLocation>
        <location evidence="1">Membrane</location>
        <topology evidence="1">Multi-pass membrane protein</topology>
    </subcellularLocation>
</comment>
<organism evidence="8 9">
    <name type="scientific">[Candida] subhashii</name>
    <dbReference type="NCBI Taxonomy" id="561895"/>
    <lineage>
        <taxon>Eukaryota</taxon>
        <taxon>Fungi</taxon>
        <taxon>Dikarya</taxon>
        <taxon>Ascomycota</taxon>
        <taxon>Saccharomycotina</taxon>
        <taxon>Pichiomycetes</taxon>
        <taxon>Debaryomycetaceae</taxon>
        <taxon>Spathaspora</taxon>
    </lineage>
</organism>
<dbReference type="GO" id="GO:0003841">
    <property type="term" value="F:1-acylglycerol-3-phosphate O-acyltransferase activity"/>
    <property type="evidence" value="ECO:0007669"/>
    <property type="project" value="TreeGrafter"/>
</dbReference>
<feature type="transmembrane region" description="Helical" evidence="7">
    <location>
        <begin position="59"/>
        <end position="85"/>
    </location>
</feature>
<evidence type="ECO:0000313" key="8">
    <source>
        <dbReference type="EMBL" id="KAG7662848.1"/>
    </source>
</evidence>
<feature type="transmembrane region" description="Helical" evidence="7">
    <location>
        <begin position="123"/>
        <end position="145"/>
    </location>
</feature>
<evidence type="ECO:0000256" key="6">
    <source>
        <dbReference type="ARBA" id="ARBA00023315"/>
    </source>
</evidence>
<feature type="transmembrane region" description="Helical" evidence="7">
    <location>
        <begin position="419"/>
        <end position="436"/>
    </location>
</feature>
<dbReference type="GO" id="GO:0046474">
    <property type="term" value="P:glycerophospholipid biosynthetic process"/>
    <property type="evidence" value="ECO:0007669"/>
    <property type="project" value="TreeGrafter"/>
</dbReference>
<evidence type="ECO:0000256" key="4">
    <source>
        <dbReference type="ARBA" id="ARBA00022989"/>
    </source>
</evidence>
<dbReference type="AlphaFoldDB" id="A0A8J5QIT2"/>
<dbReference type="Pfam" id="PF03062">
    <property type="entry name" value="MBOAT"/>
    <property type="match status" value="1"/>
</dbReference>
<evidence type="ECO:0000256" key="5">
    <source>
        <dbReference type="ARBA" id="ARBA00023136"/>
    </source>
</evidence>
<accession>A0A8J5QIT2</accession>
<evidence type="ECO:0000256" key="7">
    <source>
        <dbReference type="SAM" id="Phobius"/>
    </source>
</evidence>
<keyword evidence="9" id="KW-1185">Reference proteome</keyword>
<keyword evidence="3 7" id="KW-0812">Transmembrane</keyword>
<feature type="transmembrane region" description="Helical" evidence="7">
    <location>
        <begin position="21"/>
        <end position="39"/>
    </location>
</feature>
<evidence type="ECO:0000256" key="1">
    <source>
        <dbReference type="ARBA" id="ARBA00004141"/>
    </source>
</evidence>